<gene>
    <name evidence="10" type="ORF">I308_102709</name>
</gene>
<feature type="coiled-coil region" evidence="7">
    <location>
        <begin position="1196"/>
        <end position="1262"/>
    </location>
</feature>
<keyword evidence="4 6" id="KW-0067">ATP-binding</keyword>
<comment type="subcellular location">
    <subcellularLocation>
        <location evidence="1">Cytoplasm</location>
    </subcellularLocation>
</comment>
<protein>
    <recommendedName>
        <fullName evidence="9">Kinesin motor domain-containing protein</fullName>
    </recommendedName>
</protein>
<dbReference type="Gene3D" id="3.40.850.10">
    <property type="entry name" value="Kinesin motor domain"/>
    <property type="match status" value="1"/>
</dbReference>
<dbReference type="PROSITE" id="PS00411">
    <property type="entry name" value="KINESIN_MOTOR_1"/>
    <property type="match status" value="1"/>
</dbReference>
<sequence>MSLSRRQSIASSSPLSPSAITTPNSSAGRHSFGYPRARLSSDASSISAAAKETLNTLENRNVKVVLRIRPSDPDDPSVPPRFRSVLVHPISKSDIRVDVDPAALAGHGTGIGSGGKKYSSFSFDHVLGESAQQTDLYQCTAGESVEEFMKGHNVTFLAYGQTSSGKSYSMGTTGDSIDYSGTEFTPRTGLIPRIVQTIFERAEDNRQKYGPGASWEARLSFLELYNEEIIDLLSGAGISISIREERDGRIVWSGVREVSVRSLSDVMELLQEGSTRRKTGETTMNATSSRSHAIFSITLVQKRSSSALPVLSASGSETPTRQLRRPSSMIGLPGSSLRSPIPSNSRGGPPSSFSRMTPSRPQSAFNPLASPEKFTVISSKFNMVDLAGSERLKRTAAQGDRMKEGISINVGLLALGNVISALSDPVKSRGHIPYRDSKLTRMLQDSIGGNALTTMIACVSPIEVNIGETLNTIKYASRARNIRNSAKVNQVEAGWDDVEYLQNTVLKLRKQLVALEAGGKVGMSEDDLKQSEKLTRKLAELQREHTELYDRYLGKCHENMCLSSELKSPSPDDGDALTRSKEMVDPVILEYEKVVFALNQQLDDLRAEITLLNEISEEQSRHLQDARESQLESETYLAELRARMVKLADRNASNEAFIQDLEAKLEAYADREDTHTLVVTELKKEIVKLCENGASSSKNVSELEARLATSETLRKDLAALIEKSERDATVHEKAFHDLETHMIHLEAADHNKRLLEELAQKNCKITELEDRLKEKVHCQFKQRGSELYEAVGAEQSMQKELDSKFDLSDISASSNGRPVTPRCERSDASASTFVSDDAKAMLGNGVPLNQADRERSQLEQLKKELEELSAKYSDSKARIADLTAKLSEASHARDVTDDMVEVSQLTTEKLSRTDNEEEDGVSTGDFPESDSTLDSDNKQTLMRRTSLPLLDRSGMSVEQGFRGGRGYSNSKRNRLQSLSLELSSARSSATSPRAMWSLPVTKFHLSSPPMAPARPAESSLSSQSMEAELRFIHRIIDERDKELRDKEAYILHLETQLETAIAHDILSHKPSAKINVEAGVTEAKQDFISRKMVESRLLEDEEQQRQLKMKADQALFELSRVRDECALERQNGGKQISELTERNGRLERVKVELEKVNAELMKVNAELATAVSGREAEREKEKIKEITKLQEEKVEVNNLALELGECQKMANNLRAQLDEARQEMTRMSIISREEQSRHDDLLQAAQAQVASLKVQLERAVDKKVAEKRLRWF</sequence>
<keyword evidence="2" id="KW-0963">Cytoplasm</keyword>
<feature type="coiled-coil region" evidence="7">
    <location>
        <begin position="848"/>
        <end position="885"/>
    </location>
</feature>
<feature type="compositionally biased region" description="Polar residues" evidence="8">
    <location>
        <begin position="934"/>
        <end position="943"/>
    </location>
</feature>
<dbReference type="InterPro" id="IPR001752">
    <property type="entry name" value="Kinesin_motor_dom"/>
</dbReference>
<keyword evidence="11" id="KW-1185">Reference proteome</keyword>
<reference evidence="10" key="2">
    <citation type="submission" date="2024-01" db="EMBL/GenBank/DDBJ databases">
        <title>Comparative genomics of Cryptococcus and Kwoniella reveals pathogenesis evolution and contrasting modes of karyotype evolution via chromosome fusion or intercentromeric recombination.</title>
        <authorList>
            <person name="Coelho M.A."/>
            <person name="David-Palma M."/>
            <person name="Shea T."/>
            <person name="Bowers K."/>
            <person name="Mcginley-Smith S."/>
            <person name="Mohammad A.W."/>
            <person name="Gnirke A."/>
            <person name="Yurkov A.M."/>
            <person name="Nowrousian M."/>
            <person name="Sun S."/>
            <person name="Cuomo C.A."/>
            <person name="Heitman J."/>
        </authorList>
    </citation>
    <scope>NUCLEOTIDE SEQUENCE</scope>
    <source>
        <strain evidence="10">IND107</strain>
    </source>
</reference>
<feature type="compositionally biased region" description="Polar residues" evidence="8">
    <location>
        <begin position="309"/>
        <end position="321"/>
    </location>
</feature>
<evidence type="ECO:0000256" key="1">
    <source>
        <dbReference type="ARBA" id="ARBA00004496"/>
    </source>
</evidence>
<accession>A0ABR3BXF4</accession>
<comment type="similarity">
    <text evidence="6">Belongs to the TRAFAC class myosin-kinesin ATPase superfamily. Kinesin family.</text>
</comment>
<keyword evidence="5 7" id="KW-0175">Coiled coil</keyword>
<evidence type="ECO:0000256" key="4">
    <source>
        <dbReference type="ARBA" id="ARBA00022840"/>
    </source>
</evidence>
<evidence type="ECO:0000313" key="11">
    <source>
        <dbReference type="Proteomes" id="UP000054399"/>
    </source>
</evidence>
<dbReference type="PANTHER" id="PTHR47969:SF15">
    <property type="entry name" value="CHROMOSOME-ASSOCIATED KINESIN KIF4A-RELATED"/>
    <property type="match status" value="1"/>
</dbReference>
<evidence type="ECO:0000256" key="6">
    <source>
        <dbReference type="PROSITE-ProRule" id="PRU00283"/>
    </source>
</evidence>
<feature type="region of interest" description="Disordered" evidence="8">
    <location>
        <begin position="895"/>
        <end position="972"/>
    </location>
</feature>
<dbReference type="InterPro" id="IPR027640">
    <property type="entry name" value="Kinesin-like_fam"/>
</dbReference>
<evidence type="ECO:0000256" key="3">
    <source>
        <dbReference type="ARBA" id="ARBA00022741"/>
    </source>
</evidence>
<feature type="region of interest" description="Disordered" evidence="8">
    <location>
        <begin position="309"/>
        <end position="367"/>
    </location>
</feature>
<dbReference type="Pfam" id="PF00225">
    <property type="entry name" value="Kinesin"/>
    <property type="match status" value="2"/>
</dbReference>
<evidence type="ECO:0000256" key="8">
    <source>
        <dbReference type="SAM" id="MobiDB-lite"/>
    </source>
</evidence>
<evidence type="ECO:0000256" key="2">
    <source>
        <dbReference type="ARBA" id="ARBA00022490"/>
    </source>
</evidence>
<dbReference type="InterPro" id="IPR036961">
    <property type="entry name" value="Kinesin_motor_dom_sf"/>
</dbReference>
<dbReference type="RefSeq" id="XP_066614718.1">
    <property type="nucleotide sequence ID" value="XM_066757249.1"/>
</dbReference>
<feature type="coiled-coil region" evidence="7">
    <location>
        <begin position="588"/>
        <end position="615"/>
    </location>
</feature>
<dbReference type="InterPro" id="IPR019821">
    <property type="entry name" value="Kinesin_motor_CS"/>
</dbReference>
<keyword evidence="3 6" id="KW-0547">Nucleotide-binding</keyword>
<comment type="caution">
    <text evidence="10">The sequence shown here is derived from an EMBL/GenBank/DDBJ whole genome shotgun (WGS) entry which is preliminary data.</text>
</comment>
<dbReference type="SMART" id="SM00129">
    <property type="entry name" value="KISc"/>
    <property type="match status" value="1"/>
</dbReference>
<evidence type="ECO:0000256" key="7">
    <source>
        <dbReference type="SAM" id="Coils"/>
    </source>
</evidence>
<feature type="domain" description="Kinesin motor" evidence="9">
    <location>
        <begin position="61"/>
        <end position="482"/>
    </location>
</feature>
<feature type="compositionally biased region" description="Low complexity" evidence="8">
    <location>
        <begin position="1"/>
        <end position="20"/>
    </location>
</feature>
<organism evidence="10 11">
    <name type="scientific">Cryptococcus tetragattii IND107</name>
    <dbReference type="NCBI Taxonomy" id="1296105"/>
    <lineage>
        <taxon>Eukaryota</taxon>
        <taxon>Fungi</taxon>
        <taxon>Dikarya</taxon>
        <taxon>Basidiomycota</taxon>
        <taxon>Agaricomycotina</taxon>
        <taxon>Tremellomycetes</taxon>
        <taxon>Tremellales</taxon>
        <taxon>Cryptococcaceae</taxon>
        <taxon>Cryptococcus</taxon>
        <taxon>Cryptococcus gattii species complex</taxon>
    </lineage>
</organism>
<dbReference type="InterPro" id="IPR027417">
    <property type="entry name" value="P-loop_NTPase"/>
</dbReference>
<feature type="binding site" evidence="6">
    <location>
        <begin position="160"/>
        <end position="167"/>
    </location>
    <ligand>
        <name>ATP</name>
        <dbReference type="ChEBI" id="CHEBI:30616"/>
    </ligand>
</feature>
<feature type="region of interest" description="Disordered" evidence="8">
    <location>
        <begin position="1"/>
        <end position="34"/>
    </location>
</feature>
<dbReference type="EMBL" id="ATAM02000004">
    <property type="protein sequence ID" value="KAL0250531.1"/>
    <property type="molecule type" value="Genomic_DNA"/>
</dbReference>
<feature type="compositionally biased region" description="Polar residues" evidence="8">
    <location>
        <begin position="336"/>
        <end position="365"/>
    </location>
</feature>
<evidence type="ECO:0000259" key="9">
    <source>
        <dbReference type="PROSITE" id="PS50067"/>
    </source>
</evidence>
<dbReference type="PROSITE" id="PS50067">
    <property type="entry name" value="KINESIN_MOTOR_2"/>
    <property type="match status" value="1"/>
</dbReference>
<evidence type="ECO:0000256" key="5">
    <source>
        <dbReference type="ARBA" id="ARBA00023054"/>
    </source>
</evidence>
<keyword evidence="6" id="KW-0505">Motor protein</keyword>
<dbReference type="SUPFAM" id="SSF52540">
    <property type="entry name" value="P-loop containing nucleoside triphosphate hydrolases"/>
    <property type="match status" value="1"/>
</dbReference>
<dbReference type="PANTHER" id="PTHR47969">
    <property type="entry name" value="CHROMOSOME-ASSOCIATED KINESIN KIF4A-RELATED"/>
    <property type="match status" value="1"/>
</dbReference>
<evidence type="ECO:0000313" key="10">
    <source>
        <dbReference type="EMBL" id="KAL0250531.1"/>
    </source>
</evidence>
<dbReference type="GeneID" id="91989565"/>
<name>A0ABR3BXF4_9TREE</name>
<reference evidence="10" key="1">
    <citation type="submission" date="2015-01" db="EMBL/GenBank/DDBJ databases">
        <authorList>
            <consortium name="The Broad Institute Genomics Platform"/>
            <person name="Cuomo C."/>
            <person name="Litvintseva A."/>
            <person name="Chen Y."/>
            <person name="Heitman J."/>
            <person name="Sun S."/>
            <person name="Springer D."/>
            <person name="Dromer F."/>
            <person name="Young S."/>
            <person name="Zeng Q."/>
            <person name="Gargeya S."/>
            <person name="Abouelleil A."/>
            <person name="Alvarado L."/>
            <person name="Chapman S.B."/>
            <person name="Gainer-Dewar J."/>
            <person name="Goldberg J."/>
            <person name="Griggs A."/>
            <person name="Gujja S."/>
            <person name="Hansen M."/>
            <person name="Howarth C."/>
            <person name="Imamovic A."/>
            <person name="Larimer J."/>
            <person name="Murphy C."/>
            <person name="Naylor J."/>
            <person name="Pearson M."/>
            <person name="Priest M."/>
            <person name="Roberts A."/>
            <person name="Saif S."/>
            <person name="Shea T."/>
            <person name="Sykes S."/>
            <person name="Wortman J."/>
            <person name="Nusbaum C."/>
            <person name="Birren B."/>
        </authorList>
    </citation>
    <scope>NUCLEOTIDE SEQUENCE</scope>
    <source>
        <strain evidence="10">IND107</strain>
    </source>
</reference>
<dbReference type="Proteomes" id="UP000054399">
    <property type="component" value="Unassembled WGS sequence"/>
</dbReference>
<feature type="coiled-coil region" evidence="7">
    <location>
        <begin position="524"/>
        <end position="551"/>
    </location>
</feature>
<proteinExistence type="inferred from homology"/>
<dbReference type="PRINTS" id="PR00380">
    <property type="entry name" value="KINESINHEAVY"/>
</dbReference>
<feature type="coiled-coil region" evidence="7">
    <location>
        <begin position="1136"/>
        <end position="1166"/>
    </location>
</feature>